<dbReference type="Proteomes" id="UP000789920">
    <property type="component" value="Unassembled WGS sequence"/>
</dbReference>
<evidence type="ECO:0000313" key="1">
    <source>
        <dbReference type="EMBL" id="CAG8811316.1"/>
    </source>
</evidence>
<feature type="non-terminal residue" evidence="1">
    <location>
        <position position="126"/>
    </location>
</feature>
<sequence length="126" mass="14542">QPSFLYQCNSNLIQNANFCHNYGIAIKAESPSIANIRRHNNEDQIIKDLIEKEKSKDFNQRFKNQLETHNVIRSNIIRKNKNNQIKDQKDLIVKPIRFSSRSGKGVIDSNAKAIKTKFDVSESLDI</sequence>
<dbReference type="EMBL" id="CAJVQC010072223">
    <property type="protein sequence ID" value="CAG8811316.1"/>
    <property type="molecule type" value="Genomic_DNA"/>
</dbReference>
<comment type="caution">
    <text evidence="1">The sequence shown here is derived from an EMBL/GenBank/DDBJ whole genome shotgun (WGS) entry which is preliminary data.</text>
</comment>
<proteinExistence type="predicted"/>
<evidence type="ECO:0000313" key="2">
    <source>
        <dbReference type="Proteomes" id="UP000789920"/>
    </source>
</evidence>
<protein>
    <submittedName>
        <fullName evidence="1">24224_t:CDS:1</fullName>
    </submittedName>
</protein>
<gene>
    <name evidence="1" type="ORF">RPERSI_LOCUS23278</name>
</gene>
<accession>A0ACA9RVW5</accession>
<name>A0ACA9RVW5_9GLOM</name>
<organism evidence="1 2">
    <name type="scientific">Racocetra persica</name>
    <dbReference type="NCBI Taxonomy" id="160502"/>
    <lineage>
        <taxon>Eukaryota</taxon>
        <taxon>Fungi</taxon>
        <taxon>Fungi incertae sedis</taxon>
        <taxon>Mucoromycota</taxon>
        <taxon>Glomeromycotina</taxon>
        <taxon>Glomeromycetes</taxon>
        <taxon>Diversisporales</taxon>
        <taxon>Gigasporaceae</taxon>
        <taxon>Racocetra</taxon>
    </lineage>
</organism>
<feature type="non-terminal residue" evidence="1">
    <location>
        <position position="1"/>
    </location>
</feature>
<reference evidence="1" key="1">
    <citation type="submission" date="2021-06" db="EMBL/GenBank/DDBJ databases">
        <authorList>
            <person name="Kallberg Y."/>
            <person name="Tangrot J."/>
            <person name="Rosling A."/>
        </authorList>
    </citation>
    <scope>NUCLEOTIDE SEQUENCE</scope>
    <source>
        <strain evidence="1">MA461A</strain>
    </source>
</reference>
<keyword evidence="2" id="KW-1185">Reference proteome</keyword>